<accession>A0A438HNB3</accession>
<dbReference type="PANTHER" id="PTHR31384:SF150">
    <property type="entry name" value="AUXIN RESPONSE FACTOR 6"/>
    <property type="match status" value="1"/>
</dbReference>
<evidence type="ECO:0000313" key="3">
    <source>
        <dbReference type="Proteomes" id="UP000288805"/>
    </source>
</evidence>
<gene>
    <name evidence="2" type="primary">ARF25_0</name>
    <name evidence="2" type="ORF">CK203_035266</name>
</gene>
<evidence type="ECO:0000313" key="2">
    <source>
        <dbReference type="EMBL" id="RVW85927.1"/>
    </source>
</evidence>
<dbReference type="GO" id="GO:0006355">
    <property type="term" value="P:regulation of DNA-templated transcription"/>
    <property type="evidence" value="ECO:0007669"/>
    <property type="project" value="InterPro"/>
</dbReference>
<dbReference type="Pfam" id="PF06507">
    <property type="entry name" value="ARF_AD"/>
    <property type="match status" value="1"/>
</dbReference>
<organism evidence="2 3">
    <name type="scientific">Vitis vinifera</name>
    <name type="common">Grape</name>
    <dbReference type="NCBI Taxonomy" id="29760"/>
    <lineage>
        <taxon>Eukaryota</taxon>
        <taxon>Viridiplantae</taxon>
        <taxon>Streptophyta</taxon>
        <taxon>Embryophyta</taxon>
        <taxon>Tracheophyta</taxon>
        <taxon>Spermatophyta</taxon>
        <taxon>Magnoliopsida</taxon>
        <taxon>eudicotyledons</taxon>
        <taxon>Gunneridae</taxon>
        <taxon>Pentapetalae</taxon>
        <taxon>rosids</taxon>
        <taxon>Vitales</taxon>
        <taxon>Vitaceae</taxon>
        <taxon>Viteae</taxon>
        <taxon>Vitis</taxon>
    </lineage>
</organism>
<name>A0A438HNB3_VITVI</name>
<evidence type="ECO:0000259" key="1">
    <source>
        <dbReference type="Pfam" id="PF06507"/>
    </source>
</evidence>
<dbReference type="GO" id="GO:0005634">
    <property type="term" value="C:nucleus"/>
    <property type="evidence" value="ECO:0007669"/>
    <property type="project" value="InterPro"/>
</dbReference>
<dbReference type="Proteomes" id="UP000288805">
    <property type="component" value="Unassembled WGS sequence"/>
</dbReference>
<dbReference type="EMBL" id="QGNW01000199">
    <property type="protein sequence ID" value="RVW85927.1"/>
    <property type="molecule type" value="Genomic_DNA"/>
</dbReference>
<sequence>MPSSVLSSDSMHIGLLAAAAHAAATNSRFTIFYNPRASPSEFVIPLAKYAKAVYHTRVSVGMRFRMLFETEESSVRREKENSVIFWVLDQGKEFDVYDEQGSMIMAWLWYSMMPKINETCMFLITAKDIWDVVHQTYLKALDAAQVNLEKDRVYDFLVGLNVEFDQVRVQILSKELPTLNETISIFQAEESKRSVMLEPHNMEGSTMVANKGSD</sequence>
<comment type="caution">
    <text evidence="2">The sequence shown here is derived from an EMBL/GenBank/DDBJ whole genome shotgun (WGS) entry which is preliminary data.</text>
</comment>
<dbReference type="PANTHER" id="PTHR31384">
    <property type="entry name" value="AUXIN RESPONSE FACTOR 4-RELATED"/>
    <property type="match status" value="1"/>
</dbReference>
<dbReference type="InterPro" id="IPR010525">
    <property type="entry name" value="ARF_dom"/>
</dbReference>
<proteinExistence type="predicted"/>
<feature type="domain" description="Auxin response factor" evidence="1">
    <location>
        <begin position="42"/>
        <end position="77"/>
    </location>
</feature>
<protein>
    <submittedName>
        <fullName evidence="2">Auxin response factor 25</fullName>
    </submittedName>
</protein>
<reference evidence="2 3" key="1">
    <citation type="journal article" date="2018" name="PLoS Genet.">
        <title>Population sequencing reveals clonal diversity and ancestral inbreeding in the grapevine cultivar Chardonnay.</title>
        <authorList>
            <person name="Roach M.J."/>
            <person name="Johnson D.L."/>
            <person name="Bohlmann J."/>
            <person name="van Vuuren H.J."/>
            <person name="Jones S.J."/>
            <person name="Pretorius I.S."/>
            <person name="Schmidt S.A."/>
            <person name="Borneman A.R."/>
        </authorList>
    </citation>
    <scope>NUCLEOTIDE SEQUENCE [LARGE SCALE GENOMIC DNA]</scope>
    <source>
        <strain evidence="3">cv. Chardonnay</strain>
        <tissue evidence="2">Leaf</tissue>
    </source>
</reference>
<dbReference type="AlphaFoldDB" id="A0A438HNB3"/>
<dbReference type="GO" id="GO:0003677">
    <property type="term" value="F:DNA binding"/>
    <property type="evidence" value="ECO:0007669"/>
    <property type="project" value="InterPro"/>
</dbReference>
<dbReference type="GO" id="GO:0009725">
    <property type="term" value="P:response to hormone"/>
    <property type="evidence" value="ECO:0007669"/>
    <property type="project" value="InterPro"/>
</dbReference>
<dbReference type="InterPro" id="IPR044835">
    <property type="entry name" value="ARF_plant"/>
</dbReference>